<organism evidence="1">
    <name type="scientific">Amphimedon queenslandica</name>
    <name type="common">Sponge</name>
    <dbReference type="NCBI Taxonomy" id="400682"/>
    <lineage>
        <taxon>Eukaryota</taxon>
        <taxon>Metazoa</taxon>
        <taxon>Porifera</taxon>
        <taxon>Demospongiae</taxon>
        <taxon>Heteroscleromorpha</taxon>
        <taxon>Haplosclerida</taxon>
        <taxon>Niphatidae</taxon>
        <taxon>Amphimedon</taxon>
    </lineage>
</organism>
<dbReference type="AlphaFoldDB" id="A0A1X7SQ77"/>
<dbReference type="OrthoDB" id="6614843at2759"/>
<dbReference type="EnsemblMetazoa" id="Aqu2.1.04197_001">
    <property type="protein sequence ID" value="Aqu2.1.04197_001"/>
    <property type="gene ID" value="Aqu2.1.04197"/>
</dbReference>
<sequence length="73" mass="8284">NFSLRGHRDNVTDLERNVAGSHNHGNFWALINFRIDSGDAVLEEHLINASRHATYTSSVIQNQVIEILTDQVR</sequence>
<dbReference type="InParanoid" id="A0A1X7SQ77"/>
<dbReference type="OMA" id="AHCQDAP"/>
<protein>
    <submittedName>
        <fullName evidence="1">Uncharacterized protein</fullName>
    </submittedName>
</protein>
<accession>A0A1X7SQ77</accession>
<proteinExistence type="predicted"/>
<evidence type="ECO:0000313" key="1">
    <source>
        <dbReference type="EnsemblMetazoa" id="Aqu2.1.04197_001"/>
    </source>
</evidence>
<name>A0A1X7SQ77_AMPQE</name>
<reference evidence="1" key="1">
    <citation type="submission" date="2017-05" db="UniProtKB">
        <authorList>
            <consortium name="EnsemblMetazoa"/>
        </authorList>
    </citation>
    <scope>IDENTIFICATION</scope>
</reference>